<proteinExistence type="predicted"/>
<evidence type="ECO:0008006" key="3">
    <source>
        <dbReference type="Google" id="ProtNLM"/>
    </source>
</evidence>
<name>A0A0F9AM77_9ZZZZ</name>
<comment type="caution">
    <text evidence="2">The sequence shown here is derived from an EMBL/GenBank/DDBJ whole genome shotgun (WGS) entry which is preliminary data.</text>
</comment>
<feature type="transmembrane region" description="Helical" evidence="1">
    <location>
        <begin position="20"/>
        <end position="39"/>
    </location>
</feature>
<sequence>MDQWLSLILDTLSQGGQLLAQFWVPLFALMGILGVLLAIESIFKSRTPQGAIAWALGLVFLSPIVVPVYLLFGQRKFYGYVEARRKGDLEIQQIAEKLMAEMNTLFSPEEGDSQGTNLLEKLALMPFTKGNKIELLVNGEQTFTSIFEEIDKATH</sequence>
<organism evidence="2">
    <name type="scientific">marine sediment metagenome</name>
    <dbReference type="NCBI Taxonomy" id="412755"/>
    <lineage>
        <taxon>unclassified sequences</taxon>
        <taxon>metagenomes</taxon>
        <taxon>ecological metagenomes</taxon>
    </lineage>
</organism>
<accession>A0A0F9AM77</accession>
<dbReference type="EMBL" id="LAZR01056839">
    <property type="protein sequence ID" value="KKK73311.1"/>
    <property type="molecule type" value="Genomic_DNA"/>
</dbReference>
<keyword evidence="1" id="KW-1133">Transmembrane helix</keyword>
<dbReference type="AlphaFoldDB" id="A0A0F9AM77"/>
<evidence type="ECO:0000313" key="2">
    <source>
        <dbReference type="EMBL" id="KKK73311.1"/>
    </source>
</evidence>
<protein>
    <recommendedName>
        <fullName evidence="3">Cardiolipin synthase N-terminal domain-containing protein</fullName>
    </recommendedName>
</protein>
<feature type="transmembrane region" description="Helical" evidence="1">
    <location>
        <begin position="51"/>
        <end position="72"/>
    </location>
</feature>
<gene>
    <name evidence="2" type="ORF">LCGC14_2895100</name>
</gene>
<keyword evidence="1" id="KW-0812">Transmembrane</keyword>
<keyword evidence="1" id="KW-0472">Membrane</keyword>
<evidence type="ECO:0000256" key="1">
    <source>
        <dbReference type="SAM" id="Phobius"/>
    </source>
</evidence>
<reference evidence="2" key="1">
    <citation type="journal article" date="2015" name="Nature">
        <title>Complex archaea that bridge the gap between prokaryotes and eukaryotes.</title>
        <authorList>
            <person name="Spang A."/>
            <person name="Saw J.H."/>
            <person name="Jorgensen S.L."/>
            <person name="Zaremba-Niedzwiedzka K."/>
            <person name="Martijn J."/>
            <person name="Lind A.E."/>
            <person name="van Eijk R."/>
            <person name="Schleper C."/>
            <person name="Guy L."/>
            <person name="Ettema T.J."/>
        </authorList>
    </citation>
    <scope>NUCLEOTIDE SEQUENCE</scope>
</reference>